<evidence type="ECO:0000259" key="9">
    <source>
        <dbReference type="PROSITE" id="PS51384"/>
    </source>
</evidence>
<dbReference type="GO" id="GO:0010181">
    <property type="term" value="F:FMN binding"/>
    <property type="evidence" value="ECO:0007669"/>
    <property type="project" value="TreeGrafter"/>
</dbReference>
<dbReference type="EC" id="1.6.2.4" evidence="8"/>
<dbReference type="SUPFAM" id="SSF63380">
    <property type="entry name" value="Riboflavin synthase domain-like"/>
    <property type="match status" value="1"/>
</dbReference>
<dbReference type="PRINTS" id="PR00371">
    <property type="entry name" value="FPNCR"/>
</dbReference>
<keyword evidence="3" id="KW-0285">Flavoprotein</keyword>
<dbReference type="InterPro" id="IPR003097">
    <property type="entry name" value="CysJ-like_FAD-binding"/>
</dbReference>
<dbReference type="Pfam" id="PF00667">
    <property type="entry name" value="FAD_binding_1"/>
    <property type="match status" value="1"/>
</dbReference>
<dbReference type="OrthoDB" id="1856718at2759"/>
<dbReference type="SUPFAM" id="SSF52343">
    <property type="entry name" value="Ferredoxin reductase-like, C-terminal NADP-linked domain"/>
    <property type="match status" value="1"/>
</dbReference>
<feature type="domain" description="FAD-binding FR-type" evidence="9">
    <location>
        <begin position="44"/>
        <end position="200"/>
    </location>
</feature>
<evidence type="ECO:0000256" key="6">
    <source>
        <dbReference type="ARBA" id="ARBA00022857"/>
    </source>
</evidence>
<proteinExistence type="predicted"/>
<dbReference type="InterPro" id="IPR001433">
    <property type="entry name" value="OxRdtase_FAD/NAD-bd"/>
</dbReference>
<dbReference type="InterPro" id="IPR001709">
    <property type="entry name" value="Flavoprot_Pyr_Nucl_cyt_Rdtase"/>
</dbReference>
<accession>A0A0M0JKS6</accession>
<evidence type="ECO:0000256" key="7">
    <source>
        <dbReference type="ARBA" id="ARBA00023002"/>
    </source>
</evidence>
<evidence type="ECO:0000256" key="3">
    <source>
        <dbReference type="ARBA" id="ARBA00022630"/>
    </source>
</evidence>
<dbReference type="EMBL" id="JWZX01002747">
    <property type="protein sequence ID" value="KOO27191.1"/>
    <property type="molecule type" value="Genomic_DNA"/>
</dbReference>
<dbReference type="InterPro" id="IPR017927">
    <property type="entry name" value="FAD-bd_FR_type"/>
</dbReference>
<dbReference type="PANTHER" id="PTHR19384">
    <property type="entry name" value="NITRIC OXIDE SYNTHASE-RELATED"/>
    <property type="match status" value="1"/>
</dbReference>
<dbReference type="InterPro" id="IPR023173">
    <property type="entry name" value="NADPH_Cyt_P450_Rdtase_alpha"/>
</dbReference>
<dbReference type="PANTHER" id="PTHR19384:SF17">
    <property type="entry name" value="NADPH--CYTOCHROME P450 REDUCTASE"/>
    <property type="match status" value="1"/>
</dbReference>
<dbReference type="Gene3D" id="3.40.50.80">
    <property type="entry name" value="Nucleotide-binding domain of ferredoxin-NADP reductase (FNR) module"/>
    <property type="match status" value="1"/>
</dbReference>
<name>A0A0M0JKS6_9EUKA</name>
<dbReference type="GO" id="GO:0003958">
    <property type="term" value="F:NADPH-hemoprotein reductase activity"/>
    <property type="evidence" value="ECO:0007669"/>
    <property type="project" value="UniProtKB-EC"/>
</dbReference>
<dbReference type="Gene3D" id="2.40.30.10">
    <property type="entry name" value="Translation factors"/>
    <property type="match status" value="1"/>
</dbReference>
<dbReference type="Pfam" id="PF00175">
    <property type="entry name" value="NAD_binding_1"/>
    <property type="match status" value="1"/>
</dbReference>
<keyword evidence="7" id="KW-0560">Oxidoreductase</keyword>
<comment type="cofactor">
    <cofactor evidence="1">
        <name>FMN</name>
        <dbReference type="ChEBI" id="CHEBI:58210"/>
    </cofactor>
</comment>
<keyword evidence="5" id="KW-0274">FAD</keyword>
<dbReference type="InterPro" id="IPR039261">
    <property type="entry name" value="FNR_nucleotide-bd"/>
</dbReference>
<evidence type="ECO:0000313" key="11">
    <source>
        <dbReference type="Proteomes" id="UP000037460"/>
    </source>
</evidence>
<dbReference type="Proteomes" id="UP000037460">
    <property type="component" value="Unassembled WGS sequence"/>
</dbReference>
<evidence type="ECO:0000313" key="10">
    <source>
        <dbReference type="EMBL" id="KOO27191.1"/>
    </source>
</evidence>
<keyword evidence="4" id="KW-0288">FMN</keyword>
<evidence type="ECO:0000256" key="1">
    <source>
        <dbReference type="ARBA" id="ARBA00001917"/>
    </source>
</evidence>
<dbReference type="FunFam" id="3.40.50.80:FF:000001">
    <property type="entry name" value="NADPH--cytochrome P450 reductase 1"/>
    <property type="match status" value="1"/>
</dbReference>
<dbReference type="AlphaFoldDB" id="A0A0M0JKS6"/>
<evidence type="ECO:0000256" key="4">
    <source>
        <dbReference type="ARBA" id="ARBA00022643"/>
    </source>
</evidence>
<gene>
    <name evidence="10" type="ORF">Ctob_002790</name>
</gene>
<sequence>MQVLITALSRAAFATQVATRLGLSLSACFVLVAKPAAGSHVPPPLPTPCTVEQALRFHADLRAPPSKSALLFMSEACSDSAEAARLCHLASPAGKQAYHDWVHRDGRGLAELLREFQSCAPSWASLLELAPKLTPRYYTISSSPVSDPNRVHLTVKVLREPMRGAEGRTKEGVCSTQLAVLAPGASACVFVRPSGFELPASPDAPIIMVGPGTGIAPFRAFLRQLGASGAPVRTGPVRLYFGCRRPDEDYLYEEELQGHLSKGTLTSLRVAFSRAQEKKVYVQHRVKEDGAELWGLLERHAHFYICGGTSMGRDVVGALTEAIATHGRMSAAAAADYVKRMQEQGRLMQELWS</sequence>
<evidence type="ECO:0000256" key="8">
    <source>
        <dbReference type="ARBA" id="ARBA00023797"/>
    </source>
</evidence>
<dbReference type="GO" id="GO:0005829">
    <property type="term" value="C:cytosol"/>
    <property type="evidence" value="ECO:0007669"/>
    <property type="project" value="TreeGrafter"/>
</dbReference>
<comment type="caution">
    <text evidence="10">The sequence shown here is derived from an EMBL/GenBank/DDBJ whole genome shotgun (WGS) entry which is preliminary data.</text>
</comment>
<evidence type="ECO:0000256" key="5">
    <source>
        <dbReference type="ARBA" id="ARBA00022827"/>
    </source>
</evidence>
<dbReference type="GO" id="GO:0050660">
    <property type="term" value="F:flavin adenine dinucleotide binding"/>
    <property type="evidence" value="ECO:0007669"/>
    <property type="project" value="TreeGrafter"/>
</dbReference>
<dbReference type="PROSITE" id="PS51384">
    <property type="entry name" value="FAD_FR"/>
    <property type="match status" value="1"/>
</dbReference>
<protein>
    <recommendedName>
        <fullName evidence="8">NADPH--hemoprotein reductase</fullName>
        <ecNumber evidence="8">1.6.2.4</ecNumber>
    </recommendedName>
</protein>
<dbReference type="InterPro" id="IPR017938">
    <property type="entry name" value="Riboflavin_synthase-like_b-brl"/>
</dbReference>
<evidence type="ECO:0000256" key="2">
    <source>
        <dbReference type="ARBA" id="ARBA00001974"/>
    </source>
</evidence>
<keyword evidence="11" id="KW-1185">Reference proteome</keyword>
<dbReference type="Gene3D" id="1.20.990.10">
    <property type="entry name" value="NADPH-cytochrome p450 Reductase, Chain A, domain 3"/>
    <property type="match status" value="1"/>
</dbReference>
<comment type="cofactor">
    <cofactor evidence="2">
        <name>FAD</name>
        <dbReference type="ChEBI" id="CHEBI:57692"/>
    </cofactor>
</comment>
<keyword evidence="6" id="KW-0521">NADP</keyword>
<organism evidence="10 11">
    <name type="scientific">Chrysochromulina tobinii</name>
    <dbReference type="NCBI Taxonomy" id="1460289"/>
    <lineage>
        <taxon>Eukaryota</taxon>
        <taxon>Haptista</taxon>
        <taxon>Haptophyta</taxon>
        <taxon>Prymnesiophyceae</taxon>
        <taxon>Prymnesiales</taxon>
        <taxon>Chrysochromulinaceae</taxon>
        <taxon>Chrysochromulina</taxon>
    </lineage>
</organism>
<reference evidence="11" key="1">
    <citation type="journal article" date="2015" name="PLoS Genet.">
        <title>Genome Sequence and Transcriptome Analyses of Chrysochromulina tobin: Metabolic Tools for Enhanced Algal Fitness in the Prominent Order Prymnesiales (Haptophyceae).</title>
        <authorList>
            <person name="Hovde B.T."/>
            <person name="Deodato C.R."/>
            <person name="Hunsperger H.M."/>
            <person name="Ryken S.A."/>
            <person name="Yost W."/>
            <person name="Jha R.K."/>
            <person name="Patterson J."/>
            <person name="Monnat R.J. Jr."/>
            <person name="Barlow S.B."/>
            <person name="Starkenburg S.R."/>
            <person name="Cattolico R.A."/>
        </authorList>
    </citation>
    <scope>NUCLEOTIDE SEQUENCE</scope>
    <source>
        <strain evidence="11">CCMP291</strain>
    </source>
</reference>